<evidence type="ECO:0000256" key="7">
    <source>
        <dbReference type="ARBA" id="ARBA00023163"/>
    </source>
</evidence>
<dbReference type="Proteomes" id="UP001160148">
    <property type="component" value="Unassembled WGS sequence"/>
</dbReference>
<dbReference type="GO" id="GO:0008270">
    <property type="term" value="F:zinc ion binding"/>
    <property type="evidence" value="ECO:0007669"/>
    <property type="project" value="UniProtKB-KW"/>
</dbReference>
<dbReference type="InterPro" id="IPR008906">
    <property type="entry name" value="HATC_C_dom"/>
</dbReference>
<dbReference type="SUPFAM" id="SSF53098">
    <property type="entry name" value="Ribonuclease H-like"/>
    <property type="match status" value="1"/>
</dbReference>
<dbReference type="InterPro" id="IPR036236">
    <property type="entry name" value="Znf_C2H2_sf"/>
</dbReference>
<organism evidence="11 12">
    <name type="scientific">Macrosiphum euphorbiae</name>
    <name type="common">potato aphid</name>
    <dbReference type="NCBI Taxonomy" id="13131"/>
    <lineage>
        <taxon>Eukaryota</taxon>
        <taxon>Metazoa</taxon>
        <taxon>Ecdysozoa</taxon>
        <taxon>Arthropoda</taxon>
        <taxon>Hexapoda</taxon>
        <taxon>Insecta</taxon>
        <taxon>Pterygota</taxon>
        <taxon>Neoptera</taxon>
        <taxon>Paraneoptera</taxon>
        <taxon>Hemiptera</taxon>
        <taxon>Sternorrhyncha</taxon>
        <taxon>Aphidomorpha</taxon>
        <taxon>Aphidoidea</taxon>
        <taxon>Aphididae</taxon>
        <taxon>Macrosiphini</taxon>
        <taxon>Macrosiphum</taxon>
    </lineage>
</organism>
<evidence type="ECO:0000259" key="10">
    <source>
        <dbReference type="PROSITE" id="PS50808"/>
    </source>
</evidence>
<keyword evidence="3 9" id="KW-0863">Zinc-finger</keyword>
<dbReference type="SUPFAM" id="SSF57667">
    <property type="entry name" value="beta-beta-alpha zinc fingers"/>
    <property type="match status" value="1"/>
</dbReference>
<keyword evidence="12" id="KW-1185">Reference proteome</keyword>
<dbReference type="PANTHER" id="PTHR46481:SF10">
    <property type="entry name" value="ZINC FINGER BED DOMAIN-CONTAINING PROTEIN 39"/>
    <property type="match status" value="1"/>
</dbReference>
<dbReference type="Pfam" id="PF05699">
    <property type="entry name" value="Dimer_Tnp_hAT"/>
    <property type="match status" value="1"/>
</dbReference>
<dbReference type="PANTHER" id="PTHR46481">
    <property type="entry name" value="ZINC FINGER BED DOMAIN-CONTAINING PROTEIN 4"/>
    <property type="match status" value="1"/>
</dbReference>
<protein>
    <recommendedName>
        <fullName evidence="10">BED-type domain-containing protein</fullName>
    </recommendedName>
</protein>
<evidence type="ECO:0000256" key="8">
    <source>
        <dbReference type="ARBA" id="ARBA00023242"/>
    </source>
</evidence>
<comment type="caution">
    <text evidence="11">The sequence shown here is derived from an EMBL/GenBank/DDBJ whole genome shotgun (WGS) entry which is preliminary data.</text>
</comment>
<keyword evidence="8" id="KW-0539">Nucleus</keyword>
<dbReference type="AlphaFoldDB" id="A0AAV0WPC9"/>
<evidence type="ECO:0000256" key="4">
    <source>
        <dbReference type="ARBA" id="ARBA00022833"/>
    </source>
</evidence>
<dbReference type="InterPro" id="IPR012337">
    <property type="entry name" value="RNaseH-like_sf"/>
</dbReference>
<dbReference type="InterPro" id="IPR052035">
    <property type="entry name" value="ZnF_BED_domain_contain"/>
</dbReference>
<keyword evidence="2" id="KW-0479">Metal-binding</keyword>
<dbReference type="InterPro" id="IPR003656">
    <property type="entry name" value="Znf_BED"/>
</dbReference>
<keyword evidence="6" id="KW-0238">DNA-binding</keyword>
<evidence type="ECO:0000256" key="3">
    <source>
        <dbReference type="ARBA" id="ARBA00022771"/>
    </source>
</evidence>
<gene>
    <name evidence="11" type="ORF">MEUPH1_LOCUS13475</name>
</gene>
<dbReference type="SMART" id="SM00614">
    <property type="entry name" value="ZnF_BED"/>
    <property type="match status" value="1"/>
</dbReference>
<evidence type="ECO:0000256" key="9">
    <source>
        <dbReference type="PROSITE-ProRule" id="PRU00027"/>
    </source>
</evidence>
<evidence type="ECO:0000313" key="12">
    <source>
        <dbReference type="Proteomes" id="UP001160148"/>
    </source>
</evidence>
<keyword evidence="7" id="KW-0804">Transcription</keyword>
<dbReference type="GO" id="GO:0009791">
    <property type="term" value="P:post-embryonic development"/>
    <property type="evidence" value="ECO:0007669"/>
    <property type="project" value="UniProtKB-ARBA"/>
</dbReference>
<dbReference type="EMBL" id="CARXXK010000002">
    <property type="protein sequence ID" value="CAI6357899.1"/>
    <property type="molecule type" value="Genomic_DNA"/>
</dbReference>
<comment type="subcellular location">
    <subcellularLocation>
        <location evidence="1">Nucleus</location>
    </subcellularLocation>
</comment>
<evidence type="ECO:0000313" key="11">
    <source>
        <dbReference type="EMBL" id="CAI6357899.1"/>
    </source>
</evidence>
<evidence type="ECO:0000256" key="5">
    <source>
        <dbReference type="ARBA" id="ARBA00023015"/>
    </source>
</evidence>
<dbReference type="GO" id="GO:0046983">
    <property type="term" value="F:protein dimerization activity"/>
    <property type="evidence" value="ECO:0007669"/>
    <property type="project" value="InterPro"/>
</dbReference>
<dbReference type="GO" id="GO:0003677">
    <property type="term" value="F:DNA binding"/>
    <property type="evidence" value="ECO:0007669"/>
    <property type="project" value="UniProtKB-KW"/>
</dbReference>
<evidence type="ECO:0000256" key="1">
    <source>
        <dbReference type="ARBA" id="ARBA00004123"/>
    </source>
</evidence>
<reference evidence="11 12" key="1">
    <citation type="submission" date="2023-01" db="EMBL/GenBank/DDBJ databases">
        <authorList>
            <person name="Whitehead M."/>
        </authorList>
    </citation>
    <scope>NUCLEOTIDE SEQUENCE [LARGE SCALE GENOMIC DNA]</scope>
</reference>
<name>A0AAV0WPC9_9HEMI</name>
<dbReference type="Pfam" id="PF02892">
    <property type="entry name" value="zf-BED"/>
    <property type="match status" value="1"/>
</dbReference>
<proteinExistence type="predicted"/>
<dbReference type="GO" id="GO:0005634">
    <property type="term" value="C:nucleus"/>
    <property type="evidence" value="ECO:0007669"/>
    <property type="project" value="UniProtKB-SubCell"/>
</dbReference>
<evidence type="ECO:0000256" key="2">
    <source>
        <dbReference type="ARBA" id="ARBA00022723"/>
    </source>
</evidence>
<dbReference type="SUPFAM" id="SSF140996">
    <property type="entry name" value="Hermes dimerisation domain"/>
    <property type="match status" value="1"/>
</dbReference>
<keyword evidence="5" id="KW-0805">Transcription regulation</keyword>
<keyword evidence="4" id="KW-0862">Zinc</keyword>
<feature type="domain" description="BED-type" evidence="10">
    <location>
        <begin position="6"/>
        <end position="50"/>
    </location>
</feature>
<sequence length="642" mass="73109">MSNSRKLRSDMWRYFTYVDEHYAKCDICKTKISHKTTMSNLKKHIERKHPLINLQPEVDDEINQPSTSNSAQATTLGLQSKSTVSLRQVNPSTLIVEENVDNPSSETVESSNHIVKKRKTTNTLLNYIPRKMTNTYQSQLDDSLLKLIYLDCQPFSLTENKGFKQFVHLLNPAYKIPSRHKLSKTSLPFAYEKLFNETKIKVQEEALSVCLTTDCWTSINNTSFLAVTAHYVDPNFNLKSVLLQCAPFTEKHTSLNLSIIIQSIIEEWQIKDKIVLVVSDNAANIKGAISSLELKHFGCFAHSLNLIVQEALKTQSNLINTVKTIVGHFKRSSNANHQLMLYQENSGATPKKLLQDVATRWNSTFHMLNRFVELETTVKATLAILDADLHILSSEEWKICKELCLILKPFDEVTKLVSGENYMCASMVIVLSKGLADVCEKLKNKPFDSSVMGTIKVLQDGINYRFSDLEMSNTLRMATFLDPKFKHYALTKSLGDQTKTKVINAVAQHIRNTSNNTEILPAVPVEERDECCIWNNFDSMTSAITPQGTNTSKAIIEVNRYIDDNILPRTSDSFSWWRDNSYNYPNLSTIVREKCCVVGSSVPCERVFSKAGFVISERRNRLKPNKVNQILFLNHNYKLFEM</sequence>
<accession>A0AAV0WPC9</accession>
<evidence type="ECO:0000256" key="6">
    <source>
        <dbReference type="ARBA" id="ARBA00023125"/>
    </source>
</evidence>
<dbReference type="PROSITE" id="PS50808">
    <property type="entry name" value="ZF_BED"/>
    <property type="match status" value="1"/>
</dbReference>